<evidence type="ECO:0000313" key="2">
    <source>
        <dbReference type="Proteomes" id="UP000769766"/>
    </source>
</evidence>
<comment type="caution">
    <text evidence="1">The sequence shown here is derived from an EMBL/GenBank/DDBJ whole genome shotgun (WGS) entry which is preliminary data.</text>
</comment>
<sequence>MREAISDTGPILHLYEINRLETLQIFEQLFLPSMVAEELRLYGMDPLDLGGEVRVCVVPVSEQNRTEVLAEEGGFLIHPADAEVFVLSREDGFKMSVLTDDLALRRRLEMHGTVVTGSVGVLVRAYRTGLLQRDSLEIAVDALFDESTLHLSHAFRVYVRQLLADLP</sequence>
<dbReference type="InterPro" id="IPR021799">
    <property type="entry name" value="PIN-like_prokaryotic"/>
</dbReference>
<dbReference type="AlphaFoldDB" id="A0A932CR26"/>
<evidence type="ECO:0008006" key="3">
    <source>
        <dbReference type="Google" id="ProtNLM"/>
    </source>
</evidence>
<organism evidence="1 2">
    <name type="scientific">Tectimicrobiota bacterium</name>
    <dbReference type="NCBI Taxonomy" id="2528274"/>
    <lineage>
        <taxon>Bacteria</taxon>
        <taxon>Pseudomonadati</taxon>
        <taxon>Nitrospinota/Tectimicrobiota group</taxon>
        <taxon>Candidatus Tectimicrobiota</taxon>
    </lineage>
</organism>
<proteinExistence type="predicted"/>
<reference evidence="1" key="1">
    <citation type="submission" date="2020-07" db="EMBL/GenBank/DDBJ databases">
        <title>Huge and variable diversity of episymbiotic CPR bacteria and DPANN archaea in groundwater ecosystems.</title>
        <authorList>
            <person name="He C.Y."/>
            <person name="Keren R."/>
            <person name="Whittaker M."/>
            <person name="Farag I.F."/>
            <person name="Doudna J."/>
            <person name="Cate J.H.D."/>
            <person name="Banfield J.F."/>
        </authorList>
    </citation>
    <scope>NUCLEOTIDE SEQUENCE</scope>
    <source>
        <strain evidence="1">NC_groundwater_672_Ag_B-0.1um_62_36</strain>
    </source>
</reference>
<dbReference type="PANTHER" id="PTHR39550:SF1">
    <property type="entry name" value="SLL0658 PROTEIN"/>
    <property type="match status" value="1"/>
</dbReference>
<dbReference type="Pfam" id="PF11848">
    <property type="entry name" value="DUF3368"/>
    <property type="match status" value="1"/>
</dbReference>
<accession>A0A932CR26</accession>
<protein>
    <recommendedName>
        <fullName evidence="3">DUF3368 domain-containing protein</fullName>
    </recommendedName>
</protein>
<name>A0A932CR26_UNCTE</name>
<dbReference type="Proteomes" id="UP000769766">
    <property type="component" value="Unassembled WGS sequence"/>
</dbReference>
<gene>
    <name evidence="1" type="ORF">HYY20_13715</name>
</gene>
<dbReference type="EMBL" id="JACPRF010000416">
    <property type="protein sequence ID" value="MBI2877928.1"/>
    <property type="molecule type" value="Genomic_DNA"/>
</dbReference>
<dbReference type="PANTHER" id="PTHR39550">
    <property type="entry name" value="SLL0658 PROTEIN"/>
    <property type="match status" value="1"/>
</dbReference>
<evidence type="ECO:0000313" key="1">
    <source>
        <dbReference type="EMBL" id="MBI2877928.1"/>
    </source>
</evidence>